<dbReference type="PANTHER" id="PTHR43867">
    <property type="entry name" value="CELLULOSE SYNTHASE CATALYTIC SUBUNIT A [UDP-FORMING]"/>
    <property type="match status" value="1"/>
</dbReference>
<dbReference type="GO" id="GO:0005886">
    <property type="term" value="C:plasma membrane"/>
    <property type="evidence" value="ECO:0007669"/>
    <property type="project" value="UniProtKB-SubCell"/>
</dbReference>
<keyword evidence="2 11" id="KW-1003">Cell membrane</keyword>
<keyword evidence="5 11" id="KW-0808">Transferase</keyword>
<dbReference type="AlphaFoldDB" id="A0A4Q7LSL8"/>
<comment type="function">
    <text evidence="11">Catalytic subunit of cellulose synthase. It polymerizes uridine 5'-diphosphate glucose to cellulose.</text>
</comment>
<dbReference type="EMBL" id="SGWV01000007">
    <property type="protein sequence ID" value="RZS57835.1"/>
    <property type="molecule type" value="Genomic_DNA"/>
</dbReference>
<dbReference type="Pfam" id="PF03552">
    <property type="entry name" value="Cellulose_synt"/>
    <property type="match status" value="1"/>
</dbReference>
<dbReference type="OrthoDB" id="9806824at2"/>
<feature type="domain" description="PilZ" evidence="14">
    <location>
        <begin position="731"/>
        <end position="828"/>
    </location>
</feature>
<sequence length="901" mass="100817">MTVGVLKRWARALQVERPDDWRCWLTRLFVLPPQRRRIRLAPTHRTAPQPRPDEVAGGAASWRRDRSANGAGPTTAPGPLGASGAPIRRQRIGVLRRGNGRQDAGTRRMAFGQTGPAVPPMPGLPPLAPVATSAAPTGPLPAWRRVLAAVSPGRLWDRYLEHWRAIDFAPVSRVLERWSDLPLWRRRPVRIGLGLVSVLAFWLAASTPMSPFSQFMFFIAMLLLVLLVRRIPGNLPTLALVSLALLASCRYGWWRVTESLDFDSAWESVLGYGLLLAELYAWLVMVLGFLQTSRPLKRPIVPIELPRDQWPTVDVYIPTYNEPLSVVGPTVLAARDMDWPADRLRIHLLDDGRRPEMRAFADEAGVHYLTRSDNRHAKAGNLNAAMKVTDGEYIAIFDCDHMPVRGFLVNTMGWLLRDERCALVQTPHHFFSPDPFERNLDTFRRVPNEGVLFYGLVQDGNDVWNASFFCGSCAVLRRSALEEIDGIAVETVTEDAHTALKLHRRGWRTAYLNETLAAGLATESLAGHVRQRIRWARGMAQIFRVDCPLLGPGLTPMQRLCYSNAMLHFFYGLPRLVFLTAPLGYLFFEFHIIHAQVGTLLLYLLPHLVLPHIANAHIAGPHRHTFWSELYETVLAWYVAVPTTAALFNPRGGNFDVTAKGGLIEQTHVDWHIARPYFALVVLNAAGVLFGLGRLVVYPTEWGTITLNLAWTVYNLLALGAAIGVARERRQVRRNTRVTSRLRAELMTPDGELLPCETEDYALAGVGLRGVPADLALPSGQTLGLRLFDEGRPQLLPVQVVSHRGDRLALKFGRLNLDQQAALIRCTFTRKDAWVNWQLAPESDRAMHGLIEIARLGWSSYALLIRNALGHVRDGAAGWRSDAGAWLGDRAARMRRALERS</sequence>
<dbReference type="InterPro" id="IPR009875">
    <property type="entry name" value="PilZ_domain"/>
</dbReference>
<dbReference type="Gene3D" id="3.90.550.10">
    <property type="entry name" value="Spore Coat Polysaccharide Biosynthesis Protein SpsA, Chain A"/>
    <property type="match status" value="1"/>
</dbReference>
<dbReference type="SUPFAM" id="SSF141371">
    <property type="entry name" value="PilZ domain-like"/>
    <property type="match status" value="1"/>
</dbReference>
<comment type="subcellular location">
    <subcellularLocation>
        <location evidence="1">Cell inner membrane</location>
        <topology evidence="1">Multi-pass membrane protein</topology>
    </subcellularLocation>
</comment>
<keyword evidence="4 11" id="KW-0328">Glycosyltransferase</keyword>
<feature type="region of interest" description="Disordered" evidence="12">
    <location>
        <begin position="40"/>
        <end position="89"/>
    </location>
</feature>
<dbReference type="PRINTS" id="PR01439">
    <property type="entry name" value="CELLSNTHASEA"/>
</dbReference>
<comment type="pathway">
    <text evidence="11">Glycan metabolism; bacterial cellulose biosynthesis.</text>
</comment>
<feature type="transmembrane region" description="Helical" evidence="11">
    <location>
        <begin position="187"/>
        <end position="205"/>
    </location>
</feature>
<dbReference type="InterPro" id="IPR005150">
    <property type="entry name" value="Cellulose_synth"/>
</dbReference>
<evidence type="ECO:0000313" key="16">
    <source>
        <dbReference type="Proteomes" id="UP000293433"/>
    </source>
</evidence>
<feature type="transmembrane region" description="Helical" evidence="11">
    <location>
        <begin position="235"/>
        <end position="254"/>
    </location>
</feature>
<evidence type="ECO:0000259" key="13">
    <source>
        <dbReference type="Pfam" id="PF00535"/>
    </source>
</evidence>
<keyword evidence="8 11" id="KW-1133">Transmembrane helix</keyword>
<dbReference type="Proteomes" id="UP000293433">
    <property type="component" value="Unassembled WGS sequence"/>
</dbReference>
<dbReference type="SUPFAM" id="SSF53448">
    <property type="entry name" value="Nucleotide-diphospho-sugar transferases"/>
    <property type="match status" value="1"/>
</dbReference>
<feature type="transmembrane region" description="Helical" evidence="11">
    <location>
        <begin position="567"/>
        <end position="587"/>
    </location>
</feature>
<feature type="transmembrane region" description="Helical" evidence="11">
    <location>
        <begin position="593"/>
        <end position="614"/>
    </location>
</feature>
<evidence type="ECO:0000256" key="3">
    <source>
        <dbReference type="ARBA" id="ARBA00022519"/>
    </source>
</evidence>
<dbReference type="UniPathway" id="UPA00694"/>
<keyword evidence="7 11" id="KW-0135">Cellulose biosynthesis</keyword>
<dbReference type="NCBIfam" id="TIGR03030">
    <property type="entry name" value="CelA"/>
    <property type="match status" value="1"/>
</dbReference>
<dbReference type="PANTHER" id="PTHR43867:SF2">
    <property type="entry name" value="CELLULOSE SYNTHASE CATALYTIC SUBUNIT A [UDP-FORMING]"/>
    <property type="match status" value="1"/>
</dbReference>
<comment type="caution">
    <text evidence="15">The sequence shown here is derived from an EMBL/GenBank/DDBJ whole genome shotgun (WGS) entry which is preliminary data.</text>
</comment>
<comment type="catalytic activity">
    <reaction evidence="10 11">
        <text>[(1-&gt;4)-beta-D-glucosyl](n) + UDP-alpha-D-glucose = [(1-&gt;4)-beta-D-glucosyl](n+1) + UDP + H(+)</text>
        <dbReference type="Rhea" id="RHEA:19929"/>
        <dbReference type="Rhea" id="RHEA-COMP:10033"/>
        <dbReference type="Rhea" id="RHEA-COMP:10034"/>
        <dbReference type="ChEBI" id="CHEBI:15378"/>
        <dbReference type="ChEBI" id="CHEBI:18246"/>
        <dbReference type="ChEBI" id="CHEBI:58223"/>
        <dbReference type="ChEBI" id="CHEBI:58885"/>
        <dbReference type="EC" id="2.4.1.12"/>
    </reaction>
</comment>
<dbReference type="GO" id="GO:0006011">
    <property type="term" value="P:UDP-alpha-D-glucose metabolic process"/>
    <property type="evidence" value="ECO:0007669"/>
    <property type="project" value="InterPro"/>
</dbReference>
<dbReference type="InterPro" id="IPR003919">
    <property type="entry name" value="Cell_synth_A"/>
</dbReference>
<gene>
    <name evidence="15" type="ORF">EV685_0108</name>
</gene>
<evidence type="ECO:0000256" key="11">
    <source>
        <dbReference type="RuleBase" id="RU365020"/>
    </source>
</evidence>
<feature type="compositionally biased region" description="Low complexity" evidence="12">
    <location>
        <begin position="68"/>
        <end position="86"/>
    </location>
</feature>
<dbReference type="EC" id="2.4.1.12" evidence="11"/>
<evidence type="ECO:0000256" key="12">
    <source>
        <dbReference type="SAM" id="MobiDB-lite"/>
    </source>
</evidence>
<evidence type="ECO:0000256" key="8">
    <source>
        <dbReference type="ARBA" id="ARBA00022989"/>
    </source>
</evidence>
<evidence type="ECO:0000256" key="2">
    <source>
        <dbReference type="ARBA" id="ARBA00022475"/>
    </source>
</evidence>
<name>A0A4Q7LSL8_9BURK</name>
<dbReference type="GO" id="GO:0016760">
    <property type="term" value="F:cellulose synthase (UDP-forming) activity"/>
    <property type="evidence" value="ECO:0007669"/>
    <property type="project" value="UniProtKB-EC"/>
</dbReference>
<evidence type="ECO:0000256" key="10">
    <source>
        <dbReference type="ARBA" id="ARBA00048682"/>
    </source>
</evidence>
<comment type="cofactor">
    <cofactor evidence="11">
        <name>Mg(2+)</name>
        <dbReference type="ChEBI" id="CHEBI:18420"/>
    </cofactor>
</comment>
<dbReference type="InterPro" id="IPR050321">
    <property type="entry name" value="Glycosyltr_2/OpgH_subfam"/>
</dbReference>
<evidence type="ECO:0000313" key="15">
    <source>
        <dbReference type="EMBL" id="RZS57835.1"/>
    </source>
</evidence>
<feature type="transmembrane region" description="Helical" evidence="11">
    <location>
        <begin position="211"/>
        <end position="228"/>
    </location>
</feature>
<evidence type="ECO:0000256" key="7">
    <source>
        <dbReference type="ARBA" id="ARBA00022916"/>
    </source>
</evidence>
<feature type="transmembrane region" description="Helical" evidence="11">
    <location>
        <begin position="677"/>
        <end position="697"/>
    </location>
</feature>
<evidence type="ECO:0000256" key="1">
    <source>
        <dbReference type="ARBA" id="ARBA00004429"/>
    </source>
</evidence>
<evidence type="ECO:0000259" key="14">
    <source>
        <dbReference type="Pfam" id="PF07238"/>
    </source>
</evidence>
<protein>
    <recommendedName>
        <fullName evidence="11">Cellulose synthase catalytic subunit [UDP-forming]</fullName>
        <ecNumber evidence="11">2.4.1.12</ecNumber>
    </recommendedName>
</protein>
<dbReference type="InterPro" id="IPR001173">
    <property type="entry name" value="Glyco_trans_2-like"/>
</dbReference>
<dbReference type="Gene3D" id="2.40.10.220">
    <property type="entry name" value="predicted glycosyltransferase like domains"/>
    <property type="match status" value="1"/>
</dbReference>
<dbReference type="Pfam" id="PF07238">
    <property type="entry name" value="PilZ"/>
    <property type="match status" value="1"/>
</dbReference>
<evidence type="ECO:0000256" key="6">
    <source>
        <dbReference type="ARBA" id="ARBA00022692"/>
    </source>
</evidence>
<feature type="domain" description="Glycosyltransferase 2-like" evidence="13">
    <location>
        <begin position="315"/>
        <end position="484"/>
    </location>
</feature>
<organism evidence="15 16">
    <name type="scientific">Sphaerotilus mobilis</name>
    <dbReference type="NCBI Taxonomy" id="47994"/>
    <lineage>
        <taxon>Bacteria</taxon>
        <taxon>Pseudomonadati</taxon>
        <taxon>Pseudomonadota</taxon>
        <taxon>Betaproteobacteria</taxon>
        <taxon>Burkholderiales</taxon>
        <taxon>Sphaerotilaceae</taxon>
        <taxon>Sphaerotilus</taxon>
    </lineage>
</organism>
<evidence type="ECO:0000256" key="5">
    <source>
        <dbReference type="ARBA" id="ARBA00022679"/>
    </source>
</evidence>
<feature type="transmembrane region" description="Helical" evidence="11">
    <location>
        <begin position="709"/>
        <end position="727"/>
    </location>
</feature>
<dbReference type="Pfam" id="PF00535">
    <property type="entry name" value="Glycos_transf_2"/>
    <property type="match status" value="1"/>
</dbReference>
<proteinExistence type="predicted"/>
<keyword evidence="11" id="KW-0973">c-di-GMP</keyword>
<keyword evidence="3 11" id="KW-0997">Cell inner membrane</keyword>
<keyword evidence="6 11" id="KW-0812">Transmembrane</keyword>
<accession>A0A4Q7LSL8</accession>
<dbReference type="InterPro" id="IPR029044">
    <property type="entry name" value="Nucleotide-diphossugar_trans"/>
</dbReference>
<dbReference type="GO" id="GO:0030244">
    <property type="term" value="P:cellulose biosynthetic process"/>
    <property type="evidence" value="ECO:0007669"/>
    <property type="project" value="UniProtKB-KW"/>
</dbReference>
<keyword evidence="16" id="KW-1185">Reference proteome</keyword>
<dbReference type="GO" id="GO:0035438">
    <property type="term" value="F:cyclic-di-GMP binding"/>
    <property type="evidence" value="ECO:0007669"/>
    <property type="project" value="InterPro"/>
</dbReference>
<dbReference type="CDD" id="cd06421">
    <property type="entry name" value="CESA_CelA_like"/>
    <property type="match status" value="1"/>
</dbReference>
<evidence type="ECO:0000256" key="9">
    <source>
        <dbReference type="ARBA" id="ARBA00023136"/>
    </source>
</evidence>
<keyword evidence="9 11" id="KW-0472">Membrane</keyword>
<evidence type="ECO:0000256" key="4">
    <source>
        <dbReference type="ARBA" id="ARBA00022676"/>
    </source>
</evidence>
<reference evidence="15 16" key="1">
    <citation type="submission" date="2019-02" db="EMBL/GenBank/DDBJ databases">
        <title>Genomic Encyclopedia of Type Strains, Phase IV (KMG-IV): sequencing the most valuable type-strain genomes for metagenomic binning, comparative biology and taxonomic classification.</title>
        <authorList>
            <person name="Goeker M."/>
        </authorList>
    </citation>
    <scope>NUCLEOTIDE SEQUENCE [LARGE SCALE GENOMIC DNA]</scope>
    <source>
        <strain evidence="15 16">DSM 10617</strain>
    </source>
</reference>
<feature type="transmembrane region" description="Helical" evidence="11">
    <location>
        <begin position="269"/>
        <end position="290"/>
    </location>
</feature>